<comment type="caution">
    <text evidence="1">The sequence shown here is derived from an EMBL/GenBank/DDBJ whole genome shotgun (WGS) entry which is preliminary data.</text>
</comment>
<dbReference type="InterPro" id="IPR011990">
    <property type="entry name" value="TPR-like_helical_dom_sf"/>
</dbReference>
<organism evidence="1 2">
    <name type="scientific">Actinophytocola algeriensis</name>
    <dbReference type="NCBI Taxonomy" id="1768010"/>
    <lineage>
        <taxon>Bacteria</taxon>
        <taxon>Bacillati</taxon>
        <taxon>Actinomycetota</taxon>
        <taxon>Actinomycetes</taxon>
        <taxon>Pseudonocardiales</taxon>
        <taxon>Pseudonocardiaceae</taxon>
    </lineage>
</organism>
<reference evidence="1 2" key="1">
    <citation type="submission" date="2020-08" db="EMBL/GenBank/DDBJ databases">
        <title>Genomic Encyclopedia of Type Strains, Phase III (KMG-III): the genomes of soil and plant-associated and newly described type strains.</title>
        <authorList>
            <person name="Whitman W."/>
        </authorList>
    </citation>
    <scope>NUCLEOTIDE SEQUENCE [LARGE SCALE GENOMIC DNA]</scope>
    <source>
        <strain evidence="1 2">CECT 8960</strain>
    </source>
</reference>
<gene>
    <name evidence="1" type="ORF">FHR82_001203</name>
</gene>
<dbReference type="Pfam" id="PF13424">
    <property type="entry name" value="TPR_12"/>
    <property type="match status" value="1"/>
</dbReference>
<accession>A0A7W7VCB3</accession>
<keyword evidence="2" id="KW-1185">Reference proteome</keyword>
<dbReference type="Gene3D" id="1.25.40.10">
    <property type="entry name" value="Tetratricopeptide repeat domain"/>
    <property type="match status" value="1"/>
</dbReference>
<dbReference type="SUPFAM" id="SSF48452">
    <property type="entry name" value="TPR-like"/>
    <property type="match status" value="1"/>
</dbReference>
<protein>
    <recommendedName>
        <fullName evidence="3">Tetratricopeptide repeat protein</fullName>
    </recommendedName>
</protein>
<dbReference type="Proteomes" id="UP000520767">
    <property type="component" value="Unassembled WGS sequence"/>
</dbReference>
<evidence type="ECO:0008006" key="3">
    <source>
        <dbReference type="Google" id="ProtNLM"/>
    </source>
</evidence>
<dbReference type="AlphaFoldDB" id="A0A7W7VCB3"/>
<proteinExistence type="predicted"/>
<dbReference type="EMBL" id="JACHJQ010000001">
    <property type="protein sequence ID" value="MBB4904993.1"/>
    <property type="molecule type" value="Genomic_DNA"/>
</dbReference>
<sequence>MDERLIRANELYERAVFGGDDAALVAADRELDAIDADLALARGKVVHARFLARRVEDPAELPLFERAVGLYHRVGDERGEAEALFWVATYHQVVRDDHDTVVPVLGRARALATQAGDDLTLSYILRHLGFVEQAAGRVPAARELFVESTELRRKIGFQAGVAANLVGLAHLADDPGEARAHLDEAVAVARECGADAVLGWVAEARAKLG</sequence>
<name>A0A7W7VCB3_9PSEU</name>
<dbReference type="RefSeq" id="WP_221463300.1">
    <property type="nucleotide sequence ID" value="NZ_JACHJQ010000001.1"/>
</dbReference>
<evidence type="ECO:0000313" key="2">
    <source>
        <dbReference type="Proteomes" id="UP000520767"/>
    </source>
</evidence>
<evidence type="ECO:0000313" key="1">
    <source>
        <dbReference type="EMBL" id="MBB4904993.1"/>
    </source>
</evidence>